<keyword evidence="1 7" id="KW-0596">Phosphopantetheine</keyword>
<name>A0A0R1GVS5_9LACO</name>
<evidence type="ECO:0000256" key="2">
    <source>
        <dbReference type="ARBA" id="ARBA00022516"/>
    </source>
</evidence>
<proteinExistence type="inferred from homology"/>
<dbReference type="InterPro" id="IPR003231">
    <property type="entry name" value="ACP"/>
</dbReference>
<dbReference type="GO" id="GO:0000036">
    <property type="term" value="F:acyl carrier activity"/>
    <property type="evidence" value="ECO:0007669"/>
    <property type="project" value="UniProtKB-UniRule"/>
</dbReference>
<dbReference type="AlphaFoldDB" id="A0A0R1GVS5"/>
<evidence type="ECO:0000256" key="8">
    <source>
        <dbReference type="NCBIfam" id="TIGR00517"/>
    </source>
</evidence>
<evidence type="ECO:0000256" key="7">
    <source>
        <dbReference type="HAMAP-Rule" id="MF_01217"/>
    </source>
</evidence>
<comment type="PTM">
    <text evidence="9">4'-phosphopantetheine is transferred from CoA to a specific serine of apo-ACP by acpS.</text>
</comment>
<dbReference type="GO" id="GO:0016020">
    <property type="term" value="C:membrane"/>
    <property type="evidence" value="ECO:0007669"/>
    <property type="project" value="GOC"/>
</dbReference>
<dbReference type="InterPro" id="IPR036736">
    <property type="entry name" value="ACP-like_sf"/>
</dbReference>
<dbReference type="NCBIfam" id="NF002150">
    <property type="entry name" value="PRK00982.1-4"/>
    <property type="match status" value="1"/>
</dbReference>
<keyword evidence="5 7" id="KW-0443">Lipid metabolism</keyword>
<dbReference type="GO" id="GO:0005829">
    <property type="term" value="C:cytosol"/>
    <property type="evidence" value="ECO:0007669"/>
    <property type="project" value="TreeGrafter"/>
</dbReference>
<accession>A0A0R1GVS5</accession>
<feature type="modified residue" description="O-(pantetheine 4'-phosphoryl)serine" evidence="7">
    <location>
        <position position="39"/>
    </location>
</feature>
<dbReference type="RefSeq" id="WP_054744880.1">
    <property type="nucleotide sequence ID" value="NZ_AZCV01000001.1"/>
</dbReference>
<evidence type="ECO:0000313" key="11">
    <source>
        <dbReference type="EMBL" id="KRK38374.1"/>
    </source>
</evidence>
<dbReference type="NCBIfam" id="TIGR00517">
    <property type="entry name" value="acyl_carrier"/>
    <property type="match status" value="1"/>
</dbReference>
<dbReference type="Proteomes" id="UP000050909">
    <property type="component" value="Unassembled WGS sequence"/>
</dbReference>
<dbReference type="PANTHER" id="PTHR20863:SF76">
    <property type="entry name" value="CARRIER DOMAIN-CONTAINING PROTEIN"/>
    <property type="match status" value="1"/>
</dbReference>
<dbReference type="NCBIfam" id="NF002148">
    <property type="entry name" value="PRK00982.1-2"/>
    <property type="match status" value="1"/>
</dbReference>
<keyword evidence="6 7" id="KW-0275">Fatty acid biosynthesis</keyword>
<evidence type="ECO:0000256" key="1">
    <source>
        <dbReference type="ARBA" id="ARBA00022450"/>
    </source>
</evidence>
<comment type="function">
    <text evidence="7 9">Carrier of the growing fatty acid chain in fatty acid biosynthesis.</text>
</comment>
<sequence>MTKEEIMAKVTTLIVDHFEVDANTVTPEMNFKRDLDADSIDFVEFVLELEDTFGGEIPDEDAEGLQTVGQAVDYIFTNMAK</sequence>
<comment type="subcellular location">
    <subcellularLocation>
        <location evidence="7">Cytoplasm</location>
    </subcellularLocation>
</comment>
<dbReference type="PATRIC" id="fig|1423722.3.peg.57"/>
<dbReference type="GO" id="GO:0009245">
    <property type="term" value="P:lipid A biosynthetic process"/>
    <property type="evidence" value="ECO:0007669"/>
    <property type="project" value="TreeGrafter"/>
</dbReference>
<comment type="similarity">
    <text evidence="7">Belongs to the acyl carrier protein (ACP) family.</text>
</comment>
<dbReference type="SUPFAM" id="SSF47336">
    <property type="entry name" value="ACP-like"/>
    <property type="match status" value="1"/>
</dbReference>
<evidence type="ECO:0000256" key="4">
    <source>
        <dbReference type="ARBA" id="ARBA00022832"/>
    </source>
</evidence>
<protein>
    <recommendedName>
        <fullName evidence="7 8">Acyl carrier protein</fullName>
        <shortName evidence="7">ACP</shortName>
    </recommendedName>
</protein>
<dbReference type="Gene3D" id="1.10.1200.10">
    <property type="entry name" value="ACP-like"/>
    <property type="match status" value="1"/>
</dbReference>
<evidence type="ECO:0000313" key="12">
    <source>
        <dbReference type="Proteomes" id="UP000050909"/>
    </source>
</evidence>
<organism evidence="11 12">
    <name type="scientific">Amylolactobacillus amylotrophicus DSM 20534</name>
    <dbReference type="NCBI Taxonomy" id="1423722"/>
    <lineage>
        <taxon>Bacteria</taxon>
        <taxon>Bacillati</taxon>
        <taxon>Bacillota</taxon>
        <taxon>Bacilli</taxon>
        <taxon>Lactobacillales</taxon>
        <taxon>Lactobacillaceae</taxon>
        <taxon>Amylolactobacillus</taxon>
    </lineage>
</organism>
<evidence type="ECO:0000256" key="5">
    <source>
        <dbReference type="ARBA" id="ARBA00023098"/>
    </source>
</evidence>
<reference evidence="11 12" key="1">
    <citation type="journal article" date="2015" name="Genome Announc.">
        <title>Expanding the biotechnology potential of lactobacilli through comparative genomics of 213 strains and associated genera.</title>
        <authorList>
            <person name="Sun Z."/>
            <person name="Harris H.M."/>
            <person name="McCann A."/>
            <person name="Guo C."/>
            <person name="Argimon S."/>
            <person name="Zhang W."/>
            <person name="Yang X."/>
            <person name="Jeffery I.B."/>
            <person name="Cooney J.C."/>
            <person name="Kagawa T.F."/>
            <person name="Liu W."/>
            <person name="Song Y."/>
            <person name="Salvetti E."/>
            <person name="Wrobel A."/>
            <person name="Rasinkangas P."/>
            <person name="Parkhill J."/>
            <person name="Rea M.C."/>
            <person name="O'Sullivan O."/>
            <person name="Ritari J."/>
            <person name="Douillard F.P."/>
            <person name="Paul Ross R."/>
            <person name="Yang R."/>
            <person name="Briner A.E."/>
            <person name="Felis G.E."/>
            <person name="de Vos W.M."/>
            <person name="Barrangou R."/>
            <person name="Klaenhammer T.R."/>
            <person name="Caufield P.W."/>
            <person name="Cui Y."/>
            <person name="Zhang H."/>
            <person name="O'Toole P.W."/>
        </authorList>
    </citation>
    <scope>NUCLEOTIDE SEQUENCE [LARGE SCALE GENOMIC DNA]</scope>
    <source>
        <strain evidence="11 12">DSM 20534</strain>
    </source>
</reference>
<dbReference type="GO" id="GO:0000035">
    <property type="term" value="F:acyl binding"/>
    <property type="evidence" value="ECO:0007669"/>
    <property type="project" value="TreeGrafter"/>
</dbReference>
<dbReference type="PANTHER" id="PTHR20863">
    <property type="entry name" value="ACYL CARRIER PROTEIN"/>
    <property type="match status" value="1"/>
</dbReference>
<keyword evidence="2 7" id="KW-0444">Lipid biosynthesis</keyword>
<evidence type="ECO:0000259" key="10">
    <source>
        <dbReference type="PROSITE" id="PS50075"/>
    </source>
</evidence>
<dbReference type="PROSITE" id="PS50075">
    <property type="entry name" value="CARRIER"/>
    <property type="match status" value="1"/>
</dbReference>
<dbReference type="EMBL" id="AZCV01000001">
    <property type="protein sequence ID" value="KRK38374.1"/>
    <property type="molecule type" value="Genomic_DNA"/>
</dbReference>
<keyword evidence="4 7" id="KW-0276">Fatty acid metabolism</keyword>
<keyword evidence="12" id="KW-1185">Reference proteome</keyword>
<comment type="pathway">
    <text evidence="7 9">Lipid metabolism; fatty acid biosynthesis.</text>
</comment>
<evidence type="ECO:0000256" key="3">
    <source>
        <dbReference type="ARBA" id="ARBA00022553"/>
    </source>
</evidence>
<evidence type="ECO:0000256" key="9">
    <source>
        <dbReference type="RuleBase" id="RU003545"/>
    </source>
</evidence>
<dbReference type="Pfam" id="PF00550">
    <property type="entry name" value="PP-binding"/>
    <property type="match status" value="1"/>
</dbReference>
<keyword evidence="7" id="KW-0963">Cytoplasm</keyword>
<dbReference type="NCBIfam" id="NF009104">
    <property type="entry name" value="PRK12449.1"/>
    <property type="match status" value="1"/>
</dbReference>
<gene>
    <name evidence="7" type="primary">acpP</name>
    <name evidence="11" type="ORF">FC62_GL000057</name>
</gene>
<evidence type="ECO:0000256" key="6">
    <source>
        <dbReference type="ARBA" id="ARBA00023160"/>
    </source>
</evidence>
<feature type="domain" description="Carrier" evidence="10">
    <location>
        <begin position="4"/>
        <end position="79"/>
    </location>
</feature>
<keyword evidence="3 7" id="KW-0597">Phosphoprotein</keyword>
<dbReference type="UniPathway" id="UPA00094"/>
<dbReference type="InterPro" id="IPR009081">
    <property type="entry name" value="PP-bd_ACP"/>
</dbReference>
<dbReference type="HAMAP" id="MF_01217">
    <property type="entry name" value="Acyl_carrier"/>
    <property type="match status" value="1"/>
</dbReference>
<comment type="PTM">
    <text evidence="7">4'-phosphopantetheine is transferred from CoA to a specific serine of apo-ACP by AcpS. This modification is essential for activity because fatty acids are bound in thioester linkage to the sulfhydryl of the prosthetic group.</text>
</comment>
<comment type="caution">
    <text evidence="11">The sequence shown here is derived from an EMBL/GenBank/DDBJ whole genome shotgun (WGS) entry which is preliminary data.</text>
</comment>